<dbReference type="RefSeq" id="WP_197006391.1">
    <property type="nucleotide sequence ID" value="NZ_BONS01000006.1"/>
</dbReference>
<dbReference type="GO" id="GO:0016791">
    <property type="term" value="F:phosphatase activity"/>
    <property type="evidence" value="ECO:0007669"/>
    <property type="project" value="TreeGrafter"/>
</dbReference>
<dbReference type="Gene3D" id="3.30.1240.10">
    <property type="match status" value="1"/>
</dbReference>
<evidence type="ECO:0000313" key="3">
    <source>
        <dbReference type="Proteomes" id="UP000622552"/>
    </source>
</evidence>
<dbReference type="NCBIfam" id="TIGR01484">
    <property type="entry name" value="HAD-SF-IIB"/>
    <property type="match status" value="1"/>
</dbReference>
<dbReference type="InterPro" id="IPR023214">
    <property type="entry name" value="HAD_sf"/>
</dbReference>
<dbReference type="SUPFAM" id="SSF56784">
    <property type="entry name" value="HAD-like"/>
    <property type="match status" value="1"/>
</dbReference>
<organism evidence="2 3">
    <name type="scientific">Longispora fulva</name>
    <dbReference type="NCBI Taxonomy" id="619741"/>
    <lineage>
        <taxon>Bacteria</taxon>
        <taxon>Bacillati</taxon>
        <taxon>Actinomycetota</taxon>
        <taxon>Actinomycetes</taxon>
        <taxon>Micromonosporales</taxon>
        <taxon>Micromonosporaceae</taxon>
        <taxon>Longispora</taxon>
    </lineage>
</organism>
<dbReference type="GO" id="GO:0000287">
    <property type="term" value="F:magnesium ion binding"/>
    <property type="evidence" value="ECO:0007669"/>
    <property type="project" value="TreeGrafter"/>
</dbReference>
<dbReference type="GO" id="GO:0005829">
    <property type="term" value="C:cytosol"/>
    <property type="evidence" value="ECO:0007669"/>
    <property type="project" value="TreeGrafter"/>
</dbReference>
<accession>A0A8J7GFJ9</accession>
<dbReference type="InterPro" id="IPR036412">
    <property type="entry name" value="HAD-like_sf"/>
</dbReference>
<feature type="compositionally biased region" description="Basic and acidic residues" evidence="1">
    <location>
        <begin position="1"/>
        <end position="11"/>
    </location>
</feature>
<dbReference type="EMBL" id="JADOUF010000001">
    <property type="protein sequence ID" value="MBG6139773.1"/>
    <property type="molecule type" value="Genomic_DNA"/>
</dbReference>
<protein>
    <submittedName>
        <fullName evidence="2">Cof subfamily protein (Haloacid dehalogenase superfamily)</fullName>
    </submittedName>
</protein>
<feature type="region of interest" description="Disordered" evidence="1">
    <location>
        <begin position="1"/>
        <end position="29"/>
    </location>
</feature>
<sequence length="306" mass="32509">MSTPGHDDRRPGAPRIGVPRAAEDDDRRPGAAPRLVVLDLDGTVVPYSGKFLEPSPRVRKAIARAIEAGATVTVATGRAVWTTLPTVRMLGLSGIELVCSDGAVGYDLDTDQVIFRVLIDAKPAVDALAAIAPDAGFAVEHETDGYLYTAEFPLEHSIGYLREVSRDELVAQPTARLICRVAGDLHTENTTLEDLRARRREAEVLLDRAGLSSAEYHVELGYSGWMDITRAGVNKGSGVARLAANLGITAEETLVIGDAGNDLAMFAWAGHSVAMGQAADPIKAAADEVTATVEEDGVALILEKLF</sequence>
<evidence type="ECO:0000313" key="2">
    <source>
        <dbReference type="EMBL" id="MBG6139773.1"/>
    </source>
</evidence>
<dbReference type="PANTHER" id="PTHR10000:SF8">
    <property type="entry name" value="HAD SUPERFAMILY HYDROLASE-LIKE, TYPE 3"/>
    <property type="match status" value="1"/>
</dbReference>
<dbReference type="AlphaFoldDB" id="A0A8J7GFJ9"/>
<keyword evidence="3" id="KW-1185">Reference proteome</keyword>
<name>A0A8J7GFJ9_9ACTN</name>
<dbReference type="Pfam" id="PF08282">
    <property type="entry name" value="Hydrolase_3"/>
    <property type="match status" value="1"/>
</dbReference>
<gene>
    <name evidence="2" type="ORF">IW245_005967</name>
</gene>
<dbReference type="InterPro" id="IPR006379">
    <property type="entry name" value="HAD-SF_hydro_IIB"/>
</dbReference>
<dbReference type="Proteomes" id="UP000622552">
    <property type="component" value="Unassembled WGS sequence"/>
</dbReference>
<comment type="caution">
    <text evidence="2">The sequence shown here is derived from an EMBL/GenBank/DDBJ whole genome shotgun (WGS) entry which is preliminary data.</text>
</comment>
<dbReference type="Gene3D" id="3.40.50.1000">
    <property type="entry name" value="HAD superfamily/HAD-like"/>
    <property type="match status" value="1"/>
</dbReference>
<dbReference type="PROSITE" id="PS01229">
    <property type="entry name" value="COF_2"/>
    <property type="match status" value="1"/>
</dbReference>
<proteinExistence type="predicted"/>
<reference evidence="2" key="1">
    <citation type="submission" date="2020-11" db="EMBL/GenBank/DDBJ databases">
        <title>Sequencing the genomes of 1000 actinobacteria strains.</title>
        <authorList>
            <person name="Klenk H.-P."/>
        </authorList>
    </citation>
    <scope>NUCLEOTIDE SEQUENCE</scope>
    <source>
        <strain evidence="2">DSM 45356</strain>
    </source>
</reference>
<dbReference type="PANTHER" id="PTHR10000">
    <property type="entry name" value="PHOSPHOSERINE PHOSPHATASE"/>
    <property type="match status" value="1"/>
</dbReference>
<evidence type="ECO:0000256" key="1">
    <source>
        <dbReference type="SAM" id="MobiDB-lite"/>
    </source>
</evidence>